<keyword evidence="1" id="KW-0812">Transmembrane</keyword>
<dbReference type="Pfam" id="PF12158">
    <property type="entry name" value="DUF3592"/>
    <property type="match status" value="1"/>
</dbReference>
<comment type="caution">
    <text evidence="3">The sequence shown here is derived from an EMBL/GenBank/DDBJ whole genome shotgun (WGS) entry which is preliminary data.</text>
</comment>
<feature type="transmembrane region" description="Helical" evidence="1">
    <location>
        <begin position="57"/>
        <end position="79"/>
    </location>
</feature>
<organism evidence="3 4">
    <name type="scientific">Tetraparma gracilis</name>
    <dbReference type="NCBI Taxonomy" id="2962635"/>
    <lineage>
        <taxon>Eukaryota</taxon>
        <taxon>Sar</taxon>
        <taxon>Stramenopiles</taxon>
        <taxon>Ochrophyta</taxon>
        <taxon>Bolidophyceae</taxon>
        <taxon>Parmales</taxon>
        <taxon>Triparmaceae</taxon>
        <taxon>Tetraparma</taxon>
    </lineage>
</organism>
<dbReference type="EMBL" id="BRYB01003358">
    <property type="protein sequence ID" value="GMI35309.1"/>
    <property type="molecule type" value="Genomic_DNA"/>
</dbReference>
<proteinExistence type="predicted"/>
<feature type="domain" description="DUF3592" evidence="2">
    <location>
        <begin position="99"/>
        <end position="187"/>
    </location>
</feature>
<protein>
    <recommendedName>
        <fullName evidence="2">DUF3592 domain-containing protein</fullName>
    </recommendedName>
</protein>
<keyword evidence="1" id="KW-0472">Membrane</keyword>
<dbReference type="InterPro" id="IPR021994">
    <property type="entry name" value="DUF3592"/>
</dbReference>
<sequence>MSCQVEDTADCELLGEADCTSDSDVRDGGCRWEGDVSCCEDNHGGFNFELGSISGSAVLKSVVGCAFLIFLNCGIYALLNNIADVQRMCQTLMASGSNAEGTVTNTKFDRRTSDKGSVTYTYLVSYTFKTMRGQQVTVKHQDLPDVDGRGADSTAGHLYQDLTQRKANNTPVQILYDQNDPTQCVVKEAAPIGAKMNVGCLKGMLYPAILIDCLTAAVPAMTEDSFPVAAISVIIVAVAFCVTTCKKEQVKAKFDIRKIFGTEIKTVEVKDASAFGGV</sequence>
<evidence type="ECO:0000259" key="2">
    <source>
        <dbReference type="Pfam" id="PF12158"/>
    </source>
</evidence>
<name>A0ABQ6MXX8_9STRA</name>
<feature type="transmembrane region" description="Helical" evidence="1">
    <location>
        <begin position="204"/>
        <end position="222"/>
    </location>
</feature>
<reference evidence="3 4" key="1">
    <citation type="journal article" date="2023" name="Commun. Biol.">
        <title>Genome analysis of Parmales, the sister group of diatoms, reveals the evolutionary specialization of diatoms from phago-mixotrophs to photoautotrophs.</title>
        <authorList>
            <person name="Ban H."/>
            <person name="Sato S."/>
            <person name="Yoshikawa S."/>
            <person name="Yamada K."/>
            <person name="Nakamura Y."/>
            <person name="Ichinomiya M."/>
            <person name="Sato N."/>
            <person name="Blanc-Mathieu R."/>
            <person name="Endo H."/>
            <person name="Kuwata A."/>
            <person name="Ogata H."/>
        </authorList>
    </citation>
    <scope>NUCLEOTIDE SEQUENCE [LARGE SCALE GENOMIC DNA]</scope>
</reference>
<keyword evidence="1" id="KW-1133">Transmembrane helix</keyword>
<evidence type="ECO:0000256" key="1">
    <source>
        <dbReference type="SAM" id="Phobius"/>
    </source>
</evidence>
<dbReference type="Proteomes" id="UP001165060">
    <property type="component" value="Unassembled WGS sequence"/>
</dbReference>
<feature type="transmembrane region" description="Helical" evidence="1">
    <location>
        <begin position="228"/>
        <end position="245"/>
    </location>
</feature>
<evidence type="ECO:0000313" key="4">
    <source>
        <dbReference type="Proteomes" id="UP001165060"/>
    </source>
</evidence>
<accession>A0ABQ6MXX8</accession>
<keyword evidence="4" id="KW-1185">Reference proteome</keyword>
<evidence type="ECO:0000313" key="3">
    <source>
        <dbReference type="EMBL" id="GMI35309.1"/>
    </source>
</evidence>
<gene>
    <name evidence="3" type="ORF">TeGR_g11445</name>
</gene>